<dbReference type="PANTHER" id="PTHR42076:SF1">
    <property type="entry name" value="CYANOVIRIN-N DOMAIN-CONTAINING PROTEIN"/>
    <property type="match status" value="1"/>
</dbReference>
<dbReference type="HOGENOM" id="CLU_799240_0_0_1"/>
<gene>
    <name evidence="3" type="ORF">MPH_11269</name>
</gene>
<dbReference type="SMART" id="SM01111">
    <property type="entry name" value="CVNH"/>
    <property type="match status" value="1"/>
</dbReference>
<feature type="domain" description="Cyanovirin-N" evidence="2">
    <location>
        <begin position="2"/>
        <end position="103"/>
    </location>
</feature>
<accession>K2RNJ1</accession>
<dbReference type="eggNOG" id="ENOG502SE9Z">
    <property type="taxonomic scope" value="Eukaryota"/>
</dbReference>
<reference evidence="3 4" key="1">
    <citation type="journal article" date="2012" name="BMC Genomics">
        <title>Tools to kill: Genome of one of the most destructive plant pathogenic fungi Macrophomina phaseolina.</title>
        <authorList>
            <person name="Islam M.S."/>
            <person name="Haque M.S."/>
            <person name="Islam M.M."/>
            <person name="Emdad E.M."/>
            <person name="Halim A."/>
            <person name="Hossen Q.M.M."/>
            <person name="Hossain M.Z."/>
            <person name="Ahmed B."/>
            <person name="Rahim S."/>
            <person name="Rahman M.S."/>
            <person name="Alam M.M."/>
            <person name="Hou S."/>
            <person name="Wan X."/>
            <person name="Saito J.A."/>
            <person name="Alam M."/>
        </authorList>
    </citation>
    <scope>NUCLEOTIDE SEQUENCE [LARGE SCALE GENOMIC DNA]</scope>
    <source>
        <strain evidence="3 4">MS6</strain>
    </source>
</reference>
<dbReference type="Gene3D" id="1.20.1170.10">
    <property type="match status" value="1"/>
</dbReference>
<dbReference type="STRING" id="1126212.K2RNJ1"/>
<sequence length="428" mass="47941">MSFTKSSSTIAISEDSLLSAKCRACNGEWRESSIRLNDFLGNNDGSFMLGDRDFSMTAKDIALEQTEDASLLRATLRKRDGSWQDASVELDAFISNQDGELCFEIDVFLPSVGDNTTEELEALVEKCEASARDLQASIRSSITEPASAAFSSISAAFQGIEDTQHALRDARVDISHTISHQAVYINTLFTKSLRQWTQVEDAVASGSQKVKEFQHTQLHDTTAEIERTEEKIAKEMKETERRRLRTEEHLESLQKQIDLNEEAEAKARQEADAANGRTIGFSVASAILPFIFIPLAVTAAGEREDWGKRRDAFKEKIDQAKGVQENQRSLLSRLEQSIETAKASKDKCFALRQQTEKLATDLKHFETGIHQLKRSMTSFSLNLRKAETNAVTAFQYSQTLEEGRIILNDALRLRSELSGDPMGRLLEF</sequence>
<organism evidence="3 4">
    <name type="scientific">Macrophomina phaseolina (strain MS6)</name>
    <name type="common">Charcoal rot fungus</name>
    <dbReference type="NCBI Taxonomy" id="1126212"/>
    <lineage>
        <taxon>Eukaryota</taxon>
        <taxon>Fungi</taxon>
        <taxon>Dikarya</taxon>
        <taxon>Ascomycota</taxon>
        <taxon>Pezizomycotina</taxon>
        <taxon>Dothideomycetes</taxon>
        <taxon>Dothideomycetes incertae sedis</taxon>
        <taxon>Botryosphaeriales</taxon>
        <taxon>Botryosphaeriaceae</taxon>
        <taxon>Macrophomina</taxon>
    </lineage>
</organism>
<name>K2RNJ1_MACPH</name>
<comment type="caution">
    <text evidence="3">The sequence shown here is derived from an EMBL/GenBank/DDBJ whole genome shotgun (WGS) entry which is preliminary data.</text>
</comment>
<dbReference type="SUPFAM" id="SSF51322">
    <property type="entry name" value="Cyanovirin-N"/>
    <property type="match status" value="1"/>
</dbReference>
<dbReference type="OrthoDB" id="2441380at2759"/>
<keyword evidence="1" id="KW-0175">Coiled coil</keyword>
<dbReference type="Pfam" id="PF08881">
    <property type="entry name" value="CVNH"/>
    <property type="match status" value="1"/>
</dbReference>
<evidence type="ECO:0000313" key="3">
    <source>
        <dbReference type="EMBL" id="EKG11774.1"/>
    </source>
</evidence>
<dbReference type="InterPro" id="IPR036673">
    <property type="entry name" value="Cyanovirin-N_sf"/>
</dbReference>
<dbReference type="Gene3D" id="2.30.60.10">
    <property type="entry name" value="Cyanovirin-N"/>
    <property type="match status" value="1"/>
</dbReference>
<dbReference type="EMBL" id="AHHD01000467">
    <property type="protein sequence ID" value="EKG11774.1"/>
    <property type="molecule type" value="Genomic_DNA"/>
</dbReference>
<evidence type="ECO:0000256" key="1">
    <source>
        <dbReference type="SAM" id="Coils"/>
    </source>
</evidence>
<dbReference type="VEuPathDB" id="FungiDB:MPH_11269"/>
<feature type="coiled-coil region" evidence="1">
    <location>
        <begin position="218"/>
        <end position="273"/>
    </location>
</feature>
<dbReference type="PANTHER" id="PTHR42076">
    <property type="entry name" value="CYANOVIRIN-N HOMOLOG"/>
    <property type="match status" value="1"/>
</dbReference>
<dbReference type="InParanoid" id="K2RNJ1"/>
<dbReference type="Proteomes" id="UP000007129">
    <property type="component" value="Unassembled WGS sequence"/>
</dbReference>
<protein>
    <submittedName>
        <fullName evidence="3">Cyanovirin-N</fullName>
    </submittedName>
</protein>
<proteinExistence type="predicted"/>
<evidence type="ECO:0000313" key="4">
    <source>
        <dbReference type="Proteomes" id="UP000007129"/>
    </source>
</evidence>
<dbReference type="AlphaFoldDB" id="K2RNJ1"/>
<evidence type="ECO:0000259" key="2">
    <source>
        <dbReference type="SMART" id="SM01111"/>
    </source>
</evidence>
<dbReference type="InterPro" id="IPR011058">
    <property type="entry name" value="Cyanovirin-N"/>
</dbReference>